<evidence type="ECO:0000259" key="1">
    <source>
        <dbReference type="Pfam" id="PF20720"/>
    </source>
</evidence>
<dbReference type="Pfam" id="PF20720">
    <property type="entry name" value="nSTAND3"/>
    <property type="match status" value="1"/>
</dbReference>
<dbReference type="KEGG" id="tcs:IMZ38_04870"/>
<dbReference type="InterPro" id="IPR049050">
    <property type="entry name" value="nSTAND3"/>
</dbReference>
<dbReference type="OrthoDB" id="7146at2157"/>
<organism evidence="2 3">
    <name type="scientific">Thermosphaera chiliense</name>
    <dbReference type="NCBI Taxonomy" id="3402707"/>
    <lineage>
        <taxon>Archaea</taxon>
        <taxon>Thermoproteota</taxon>
        <taxon>Thermoprotei</taxon>
        <taxon>Desulfurococcales</taxon>
        <taxon>Desulfurococcaceae</taxon>
        <taxon>Thermosphaera</taxon>
    </lineage>
</organism>
<dbReference type="Proteomes" id="UP000593766">
    <property type="component" value="Chromosome"/>
</dbReference>
<accession>A0A7M1UPR8</accession>
<dbReference type="RefSeq" id="WP_193435784.1">
    <property type="nucleotide sequence ID" value="NZ_CP063144.1"/>
</dbReference>
<dbReference type="NCBIfam" id="NF010335">
    <property type="entry name" value="PRK13764.1"/>
    <property type="match status" value="1"/>
</dbReference>
<dbReference type="Gene3D" id="3.40.50.1010">
    <property type="entry name" value="5'-nuclease"/>
    <property type="match status" value="1"/>
</dbReference>
<sequence length="527" mass="60006">MEITVFRVAFKISEEKIYIPDYSGIVQGILAKMIEEGRISGRVLIHKGLITVFEQLSAQGRAVGMTGLEEIRRLRMLHEKGLITIELIGDKPRMGLKEEEVIADINYNIREHARTLGAILVTGDPVQYRIAQAYGLETLYVAPKEKTRLEFEKFFDEDTMSVHLKEGVEPLAKKGRPGEWAYSVLSDKPLGKEDIERMANEIIEESRRRSDAFIEIDRVGSTIIQLGEYRIVITRPPLSDGWEITAVKPVRKLRLEEYNLPEELVKRLGERAEGILIAGAPGMGKTTFAQALAEYYMRQGKVVKTIESPRDMILPPNITQYSKNYADLGELHDILLLSRPDYTVFDEMRYDEDFKLFADLRLAGIGMIGVVHATSPIDAIQRFIGRVELGMIPSIIDTVIFIRKGIVDKVYDVRMTVKLPTGLKEAELSRPVIEVRDFLTGELEYEIYTFGEQTVVVPVKKLRGKPSLLDSIIENVRKILPDAEVSVEDNMIVVAISRSMLKNYNRRVKRLRKLEEKYNIPIKIKIT</sequence>
<keyword evidence="3" id="KW-1185">Reference proteome</keyword>
<proteinExistence type="predicted"/>
<dbReference type="InterPro" id="IPR052041">
    <property type="entry name" value="Nucleic_acid_metab_PIN/TRAM"/>
</dbReference>
<dbReference type="InterPro" id="IPR027417">
    <property type="entry name" value="P-loop_NTPase"/>
</dbReference>
<dbReference type="SUPFAM" id="SSF52540">
    <property type="entry name" value="P-loop containing nucleoside triphosphate hydrolases"/>
    <property type="match status" value="1"/>
</dbReference>
<dbReference type="CDD" id="cd09878">
    <property type="entry name" value="PIN_VapC_VirB11L-ATPase-like"/>
    <property type="match status" value="1"/>
</dbReference>
<dbReference type="PANTHER" id="PTHR11603">
    <property type="entry name" value="AAA FAMILY ATPASE"/>
    <property type="match status" value="1"/>
</dbReference>
<name>A0A7M1UPR8_9CREN</name>
<dbReference type="AlphaFoldDB" id="A0A7M1UPR8"/>
<dbReference type="GeneID" id="59454726"/>
<dbReference type="Gene3D" id="3.40.50.300">
    <property type="entry name" value="P-loop containing nucleotide triphosphate hydrolases"/>
    <property type="match status" value="1"/>
</dbReference>
<evidence type="ECO:0000313" key="2">
    <source>
        <dbReference type="EMBL" id="QOR93979.1"/>
    </source>
</evidence>
<protein>
    <submittedName>
        <fullName evidence="2">Flp pilus assembly complex ATPase component TadA</fullName>
    </submittedName>
</protein>
<gene>
    <name evidence="2" type="primary">tadA</name>
    <name evidence="2" type="ORF">IMZ38_04870</name>
</gene>
<reference evidence="2 3" key="1">
    <citation type="submission" date="2020-10" db="EMBL/GenBank/DDBJ databases">
        <title>Complete genome sequence of Thermosphaera aggregans strain 3507.</title>
        <authorList>
            <person name="Zayulina K.S."/>
            <person name="Elcheninov A.G."/>
            <person name="Toshchakov S.V."/>
            <person name="Kublanov I.V."/>
            <person name="Kochetkova T.V."/>
        </authorList>
    </citation>
    <scope>NUCLEOTIDE SEQUENCE [LARGE SCALE GENOMIC DNA]</scope>
    <source>
        <strain evidence="2 3">3507</strain>
    </source>
</reference>
<evidence type="ECO:0000313" key="3">
    <source>
        <dbReference type="Proteomes" id="UP000593766"/>
    </source>
</evidence>
<dbReference type="EMBL" id="CP063144">
    <property type="protein sequence ID" value="QOR93979.1"/>
    <property type="molecule type" value="Genomic_DNA"/>
</dbReference>
<feature type="domain" description="Novel STAND NTPase 3" evidence="1">
    <location>
        <begin position="272"/>
        <end position="312"/>
    </location>
</feature>
<dbReference type="PANTHER" id="PTHR11603:SF147">
    <property type="entry name" value="MEMBRANE PROTEIN"/>
    <property type="match status" value="1"/>
</dbReference>